<keyword evidence="2" id="KW-1185">Reference proteome</keyword>
<dbReference type="Proteomes" id="UP000214646">
    <property type="component" value="Unassembled WGS sequence"/>
</dbReference>
<evidence type="ECO:0000313" key="2">
    <source>
        <dbReference type="Proteomes" id="UP000214646"/>
    </source>
</evidence>
<sequence length="125" mass="12862">MSIETLLSLALMLAVVLGIIGVADLIITEQVLAEASARGARSAALGGTQDQIESAVRRVLGPVRAEGVQIFVGPVAGAPSPDQPVPPGGLIEVRVEVGARQATMTPFAPVGAQEKLVARSVMQRE</sequence>
<organism evidence="1 2">
    <name type="scientific">Fimbriiglobus ruber</name>
    <dbReference type="NCBI Taxonomy" id="1908690"/>
    <lineage>
        <taxon>Bacteria</taxon>
        <taxon>Pseudomonadati</taxon>
        <taxon>Planctomycetota</taxon>
        <taxon>Planctomycetia</taxon>
        <taxon>Gemmatales</taxon>
        <taxon>Gemmataceae</taxon>
        <taxon>Fimbriiglobus</taxon>
    </lineage>
</organism>
<comment type="caution">
    <text evidence="1">The sequence shown here is derived from an EMBL/GenBank/DDBJ whole genome shotgun (WGS) entry which is preliminary data.</text>
</comment>
<dbReference type="EMBL" id="NIDE01000018">
    <property type="protein sequence ID" value="OWK35248.1"/>
    <property type="molecule type" value="Genomic_DNA"/>
</dbReference>
<evidence type="ECO:0000313" key="1">
    <source>
        <dbReference type="EMBL" id="OWK35248.1"/>
    </source>
</evidence>
<reference evidence="2" key="1">
    <citation type="submission" date="2017-06" db="EMBL/GenBank/DDBJ databases">
        <title>Genome analysis of Fimbriiglobus ruber SP5, the first member of the order Planctomycetales with confirmed chitinolytic capability.</title>
        <authorList>
            <person name="Ravin N.V."/>
            <person name="Rakitin A.L."/>
            <person name="Ivanova A.A."/>
            <person name="Beletsky A.V."/>
            <person name="Kulichevskaya I.S."/>
            <person name="Mardanov A.V."/>
            <person name="Dedysh S.N."/>
        </authorList>
    </citation>
    <scope>NUCLEOTIDE SEQUENCE [LARGE SCALE GENOMIC DNA]</scope>
    <source>
        <strain evidence="2">SP5</strain>
    </source>
</reference>
<protein>
    <submittedName>
        <fullName evidence="1">Uncharacterized protein</fullName>
    </submittedName>
</protein>
<dbReference type="AlphaFoldDB" id="A0A225D9N7"/>
<proteinExistence type="predicted"/>
<name>A0A225D9N7_9BACT</name>
<gene>
    <name evidence="1" type="ORF">FRUB_09409</name>
</gene>
<accession>A0A225D9N7</accession>